<comment type="subcellular location">
    <subcellularLocation>
        <location evidence="1">Membrane</location>
        <topology evidence="1">Multi-pass membrane protein</topology>
    </subcellularLocation>
</comment>
<feature type="compositionally biased region" description="Acidic residues" evidence="7">
    <location>
        <begin position="779"/>
        <end position="790"/>
    </location>
</feature>
<evidence type="ECO:0000256" key="1">
    <source>
        <dbReference type="ARBA" id="ARBA00004141"/>
    </source>
</evidence>
<evidence type="ECO:0000313" key="10">
    <source>
        <dbReference type="EMBL" id="CEM45779.1"/>
    </source>
</evidence>
<feature type="compositionally biased region" description="Basic residues" evidence="7">
    <location>
        <begin position="800"/>
        <end position="810"/>
    </location>
</feature>
<dbReference type="InterPro" id="IPR020846">
    <property type="entry name" value="MFS_dom"/>
</dbReference>
<dbReference type="InterPro" id="IPR011701">
    <property type="entry name" value="MFS"/>
</dbReference>
<feature type="region of interest" description="Disordered" evidence="7">
    <location>
        <begin position="679"/>
        <end position="820"/>
    </location>
</feature>
<dbReference type="Pfam" id="PF07690">
    <property type="entry name" value="MFS_1"/>
    <property type="match status" value="1"/>
</dbReference>
<evidence type="ECO:0000256" key="5">
    <source>
        <dbReference type="ARBA" id="ARBA00023136"/>
    </source>
</evidence>
<evidence type="ECO:0000256" key="2">
    <source>
        <dbReference type="ARBA" id="ARBA00022448"/>
    </source>
</evidence>
<dbReference type="PhylomeDB" id="A0A0G4HN49"/>
<feature type="compositionally biased region" description="Low complexity" evidence="7">
    <location>
        <begin position="851"/>
        <end position="865"/>
    </location>
</feature>
<evidence type="ECO:0000256" key="4">
    <source>
        <dbReference type="ARBA" id="ARBA00022989"/>
    </source>
</evidence>
<evidence type="ECO:0000259" key="9">
    <source>
        <dbReference type="PROSITE" id="PS50850"/>
    </source>
</evidence>
<keyword evidence="3 8" id="KW-0812">Transmembrane</keyword>
<keyword evidence="5 8" id="KW-0472">Membrane</keyword>
<feature type="transmembrane region" description="Helical" evidence="8">
    <location>
        <begin position="551"/>
        <end position="570"/>
    </location>
</feature>
<dbReference type="VEuPathDB" id="CryptoDB:Cvel_7639"/>
<dbReference type="Gene3D" id="1.20.1250.20">
    <property type="entry name" value="MFS general substrate transporter like domains"/>
    <property type="match status" value="2"/>
</dbReference>
<organism evidence="10">
    <name type="scientific">Chromera velia CCMP2878</name>
    <dbReference type="NCBI Taxonomy" id="1169474"/>
    <lineage>
        <taxon>Eukaryota</taxon>
        <taxon>Sar</taxon>
        <taxon>Alveolata</taxon>
        <taxon>Colpodellida</taxon>
        <taxon>Chromeraceae</taxon>
        <taxon>Chromera</taxon>
    </lineage>
</organism>
<dbReference type="PROSITE" id="PS50850">
    <property type="entry name" value="MFS"/>
    <property type="match status" value="1"/>
</dbReference>
<feature type="transmembrane region" description="Helical" evidence="8">
    <location>
        <begin position="491"/>
        <end position="513"/>
    </location>
</feature>
<feature type="compositionally biased region" description="Acidic residues" evidence="7">
    <location>
        <begin position="716"/>
        <end position="765"/>
    </location>
</feature>
<feature type="transmembrane region" description="Helical" evidence="8">
    <location>
        <begin position="525"/>
        <end position="545"/>
    </location>
</feature>
<feature type="region of interest" description="Disordered" evidence="7">
    <location>
        <begin position="378"/>
        <end position="429"/>
    </location>
</feature>
<dbReference type="GO" id="GO:0016020">
    <property type="term" value="C:membrane"/>
    <property type="evidence" value="ECO:0007669"/>
    <property type="project" value="UniProtKB-SubCell"/>
</dbReference>
<dbReference type="SUPFAM" id="SSF103473">
    <property type="entry name" value="MFS general substrate transporter"/>
    <property type="match status" value="1"/>
</dbReference>
<name>A0A0G4HN49_9ALVE</name>
<keyword evidence="2" id="KW-0813">Transport</keyword>
<feature type="transmembrane region" description="Helical" evidence="8">
    <location>
        <begin position="122"/>
        <end position="141"/>
    </location>
</feature>
<protein>
    <recommendedName>
        <fullName evidence="9">Major facilitator superfamily (MFS) profile domain-containing protein</fullName>
    </recommendedName>
</protein>
<evidence type="ECO:0000256" key="7">
    <source>
        <dbReference type="SAM" id="MobiDB-lite"/>
    </source>
</evidence>
<evidence type="ECO:0000256" key="6">
    <source>
        <dbReference type="ARBA" id="ARBA00024338"/>
    </source>
</evidence>
<feature type="domain" description="Major facilitator superfamily (MFS) profile" evidence="9">
    <location>
        <begin position="56"/>
        <end position="656"/>
    </location>
</feature>
<gene>
    <name evidence="10" type="ORF">Cvel_7639</name>
</gene>
<dbReference type="InterPro" id="IPR036259">
    <property type="entry name" value="MFS_trans_sf"/>
</dbReference>
<proteinExistence type="inferred from homology"/>
<comment type="similarity">
    <text evidence="6">Belongs to the major facilitator superfamily. Spinster (TC 2.A.1.49) family.</text>
</comment>
<dbReference type="PANTHER" id="PTHR23505">
    <property type="entry name" value="SPINSTER"/>
    <property type="match status" value="1"/>
</dbReference>
<dbReference type="GO" id="GO:0022857">
    <property type="term" value="F:transmembrane transporter activity"/>
    <property type="evidence" value="ECO:0007669"/>
    <property type="project" value="InterPro"/>
</dbReference>
<feature type="transmembrane region" description="Helical" evidence="8">
    <location>
        <begin position="180"/>
        <end position="200"/>
    </location>
</feature>
<dbReference type="EMBL" id="CDMZ01003280">
    <property type="protein sequence ID" value="CEM45779.1"/>
    <property type="molecule type" value="Genomic_DNA"/>
</dbReference>
<feature type="compositionally biased region" description="Low complexity" evidence="7">
    <location>
        <begin position="10"/>
        <end position="22"/>
    </location>
</feature>
<dbReference type="InterPro" id="IPR044770">
    <property type="entry name" value="MFS_spinster-like"/>
</dbReference>
<sequence>MTRPAERRSPVSSSQQTVSPETYLHSGKGITQEDHDADLIVSIHNHRPGPSHTLKTQMIVNATCALDGADAQLLPATFRALETQLGMRPSDMSLLSLAQSLCQSASSPVWGFCADRFSRRKFLAFGCFLWGGVTCLLAFVSSFGQMLVLRAVNGIALASVSPISQSIIAGMFGGSQRGRAFGWVQFFTCVGGMAGGVLTTSLSEVKFSLLLGRTVEGWRLAFFFVGISSFLLGFIVWLGARDVDGAGRRRKRRSTSYERVPSDAEPAFPRADVEEMENATRMEEGGVGRKEGKTEAKNIVNEELSPMSSSSAAAAASIQITASSSLGETRETFLEVPPRGGEKSQTEEEGEEMGACEDTTSTVPDRCVSTGEFCMSGTQQGRDAGISSSPSVSLSEEGEQLASPSAVSVRAAGDGGRRGESHSSSGSPSSCIVSFCRLCAAELSFLCSLMRTPSFAFIVLQGVFGSVPWNAMGFLTLYMQYCGLSDFLSSVAASCVLGAGAFGGMMGGILGDLLERLLGDHGRPLVAQLSVALGIPVTVSILHFVPREAESAPFFIGLVLLLGFVASWCSPGTNRPILCEMTTEDVRARTFSWLVALEGSSAALFGAPLVAFFAEKIFGYSPSDAKVSEMEEGARLANAEALARALTLIMVLPWTICFLIYGALHITYPRDKRRNNLNRYRDVDGDDSSHGQERGGGRGREGEEAEQEREESHCGEEEEEEGEGGEEEEEEKEEGEPEEGEGEESEEESEEEEEERGGDEEEEVGDDVKANGGGRVTVEEEVQVQEEEAGEERPKDLPPSKRRGKKRGRRSIKEEGSPKRAVICVLPPSAPASASVRSPQAPVAPASFYSRGAAATSAPSSFRPRPSSPRPSRTDLAALWGELEEAMFFLLLPPQ</sequence>
<feature type="compositionally biased region" description="Basic and acidic residues" evidence="7">
    <location>
        <begin position="278"/>
        <end position="293"/>
    </location>
</feature>
<feature type="region of interest" description="Disordered" evidence="7">
    <location>
        <begin position="332"/>
        <end position="362"/>
    </location>
</feature>
<accession>A0A0G4HN49</accession>
<feature type="transmembrane region" description="Helical" evidence="8">
    <location>
        <begin position="147"/>
        <end position="168"/>
    </location>
</feature>
<keyword evidence="4 8" id="KW-1133">Transmembrane helix</keyword>
<feature type="transmembrane region" description="Helical" evidence="8">
    <location>
        <begin position="641"/>
        <end position="664"/>
    </location>
</feature>
<feature type="transmembrane region" description="Helical" evidence="8">
    <location>
        <begin position="591"/>
        <end position="614"/>
    </location>
</feature>
<evidence type="ECO:0000256" key="3">
    <source>
        <dbReference type="ARBA" id="ARBA00022692"/>
    </source>
</evidence>
<dbReference type="AlphaFoldDB" id="A0A0G4HN49"/>
<evidence type="ECO:0000256" key="8">
    <source>
        <dbReference type="SAM" id="Phobius"/>
    </source>
</evidence>
<reference evidence="10" key="1">
    <citation type="submission" date="2014-11" db="EMBL/GenBank/DDBJ databases">
        <authorList>
            <person name="Otto D Thomas"/>
            <person name="Naeem Raeece"/>
        </authorList>
    </citation>
    <scope>NUCLEOTIDE SEQUENCE</scope>
</reference>
<feature type="transmembrane region" description="Helical" evidence="8">
    <location>
        <begin position="455"/>
        <end position="479"/>
    </location>
</feature>
<feature type="region of interest" description="Disordered" evidence="7">
    <location>
        <begin position="249"/>
        <end position="293"/>
    </location>
</feature>
<feature type="transmembrane region" description="Helical" evidence="8">
    <location>
        <begin position="220"/>
        <end position="240"/>
    </location>
</feature>
<feature type="compositionally biased region" description="Basic and acidic residues" evidence="7">
    <location>
        <begin position="679"/>
        <end position="702"/>
    </location>
</feature>
<feature type="region of interest" description="Disordered" evidence="7">
    <location>
        <begin position="851"/>
        <end position="874"/>
    </location>
</feature>
<dbReference type="PANTHER" id="PTHR23505:SF52">
    <property type="entry name" value="MAJOR FACILITATOR SUPERFAMILY PROTEIN"/>
    <property type="match status" value="1"/>
</dbReference>
<feature type="region of interest" description="Disordered" evidence="7">
    <location>
        <begin position="1"/>
        <end position="28"/>
    </location>
</feature>